<dbReference type="GO" id="GO:0016616">
    <property type="term" value="F:oxidoreductase activity, acting on the CH-OH group of donors, NAD or NADP as acceptor"/>
    <property type="evidence" value="ECO:0007669"/>
    <property type="project" value="TreeGrafter"/>
</dbReference>
<dbReference type="FunFam" id="3.40.50.720:FF:000084">
    <property type="entry name" value="Short-chain dehydrogenase reductase"/>
    <property type="match status" value="1"/>
</dbReference>
<dbReference type="AlphaFoldDB" id="A0A2W5S8M6"/>
<dbReference type="InterPro" id="IPR036291">
    <property type="entry name" value="NAD(P)-bd_dom_sf"/>
</dbReference>
<dbReference type="EMBL" id="QFQS01000001">
    <property type="protein sequence ID" value="PZQ99328.1"/>
    <property type="molecule type" value="Genomic_DNA"/>
</dbReference>
<dbReference type="NCBIfam" id="NF009386">
    <property type="entry name" value="PRK12745.1"/>
    <property type="match status" value="1"/>
</dbReference>
<accession>A0A2W5S8M6</accession>
<name>A0A2W5S8M6_CERSP</name>
<organism evidence="3 4">
    <name type="scientific">Cereibacter sphaeroides</name>
    <name type="common">Rhodobacter sphaeroides</name>
    <dbReference type="NCBI Taxonomy" id="1063"/>
    <lineage>
        <taxon>Bacteria</taxon>
        <taxon>Pseudomonadati</taxon>
        <taxon>Pseudomonadota</taxon>
        <taxon>Alphaproteobacteria</taxon>
        <taxon>Rhodobacterales</taxon>
        <taxon>Paracoccaceae</taxon>
        <taxon>Cereibacter</taxon>
    </lineage>
</organism>
<dbReference type="PANTHER" id="PTHR42760">
    <property type="entry name" value="SHORT-CHAIN DEHYDROGENASES/REDUCTASES FAMILY MEMBER"/>
    <property type="match status" value="1"/>
</dbReference>
<sequence length="272" mass="29026">MEQSTTFQSGAAVGNGQSLGVALVTGGRRGIGRAICGQLAGKGFDVAFIDHIDDEGIQETTRLIESFGRKSLFFRSDLALLDQHEKLVSDTIQALGQITCLVNNAGVQVSVRGDLLFTDAAEFDRLMSINLRGTFFLTQAVAKAMIADRDPAANRSIITVTSANAHLVSPEKGAYCVSKAGLSMAMQNYALRLAGDGIRVFEIRPGLIETDMTADVREHYTPAIENGVICAMRRWGTPDDIAKAIGTLAAGDLPFSTGDIYNIGGGMQIPRL</sequence>
<dbReference type="Gene3D" id="3.40.50.720">
    <property type="entry name" value="NAD(P)-binding Rossmann-like Domain"/>
    <property type="match status" value="1"/>
</dbReference>
<evidence type="ECO:0000256" key="1">
    <source>
        <dbReference type="ARBA" id="ARBA00006484"/>
    </source>
</evidence>
<keyword evidence="2" id="KW-0560">Oxidoreductase</keyword>
<comment type="caution">
    <text evidence="3">The sequence shown here is derived from an EMBL/GenBank/DDBJ whole genome shotgun (WGS) entry which is preliminary data.</text>
</comment>
<dbReference type="Pfam" id="PF13561">
    <property type="entry name" value="adh_short_C2"/>
    <property type="match status" value="1"/>
</dbReference>
<reference evidence="3 4" key="1">
    <citation type="submission" date="2017-08" db="EMBL/GenBank/DDBJ databases">
        <title>Infants hospitalized years apart are colonized by the same room-sourced microbial strains.</title>
        <authorList>
            <person name="Brooks B."/>
            <person name="Olm M.R."/>
            <person name="Firek B.A."/>
            <person name="Baker R."/>
            <person name="Thomas B.C."/>
            <person name="Morowitz M.J."/>
            <person name="Banfield J.F."/>
        </authorList>
    </citation>
    <scope>NUCLEOTIDE SEQUENCE [LARGE SCALE GENOMIC DNA]</scope>
    <source>
        <strain evidence="3">S2_003_000_R2_11</strain>
    </source>
</reference>
<dbReference type="SUPFAM" id="SSF51735">
    <property type="entry name" value="NAD(P)-binding Rossmann-fold domains"/>
    <property type="match status" value="1"/>
</dbReference>
<evidence type="ECO:0000256" key="2">
    <source>
        <dbReference type="ARBA" id="ARBA00023002"/>
    </source>
</evidence>
<protein>
    <submittedName>
        <fullName evidence="3">3-ketoacyl-ACP reductase</fullName>
    </submittedName>
</protein>
<dbReference type="PANTHER" id="PTHR42760:SF133">
    <property type="entry name" value="3-OXOACYL-[ACYL-CARRIER-PROTEIN] REDUCTASE"/>
    <property type="match status" value="1"/>
</dbReference>
<dbReference type="PRINTS" id="PR00081">
    <property type="entry name" value="GDHRDH"/>
</dbReference>
<proteinExistence type="inferred from homology"/>
<comment type="similarity">
    <text evidence="1">Belongs to the short-chain dehydrogenases/reductases (SDR) family.</text>
</comment>
<evidence type="ECO:0000313" key="3">
    <source>
        <dbReference type="EMBL" id="PZQ99328.1"/>
    </source>
</evidence>
<evidence type="ECO:0000313" key="4">
    <source>
        <dbReference type="Proteomes" id="UP000248975"/>
    </source>
</evidence>
<dbReference type="InterPro" id="IPR002347">
    <property type="entry name" value="SDR_fam"/>
</dbReference>
<dbReference type="Proteomes" id="UP000248975">
    <property type="component" value="Unassembled WGS sequence"/>
</dbReference>
<gene>
    <name evidence="3" type="ORF">DI533_01145</name>
</gene>